<dbReference type="GO" id="GO:0006355">
    <property type="term" value="P:regulation of DNA-templated transcription"/>
    <property type="evidence" value="ECO:0007669"/>
    <property type="project" value="InterPro"/>
</dbReference>
<accession>A0AA41V6S5</accession>
<evidence type="ECO:0000313" key="8">
    <source>
        <dbReference type="Proteomes" id="UP001177140"/>
    </source>
</evidence>
<evidence type="ECO:0000256" key="4">
    <source>
        <dbReference type="ARBA" id="ARBA00023242"/>
    </source>
</evidence>
<keyword evidence="3" id="KW-0804">Transcription</keyword>
<organism evidence="7 8">
    <name type="scientific">Papaver nudicaule</name>
    <name type="common">Iceland poppy</name>
    <dbReference type="NCBI Taxonomy" id="74823"/>
    <lineage>
        <taxon>Eukaryota</taxon>
        <taxon>Viridiplantae</taxon>
        <taxon>Streptophyta</taxon>
        <taxon>Embryophyta</taxon>
        <taxon>Tracheophyta</taxon>
        <taxon>Spermatophyta</taxon>
        <taxon>Magnoliopsida</taxon>
        <taxon>Ranunculales</taxon>
        <taxon>Papaveraceae</taxon>
        <taxon>Papaveroideae</taxon>
        <taxon>Papaver</taxon>
    </lineage>
</organism>
<dbReference type="InterPro" id="IPR036093">
    <property type="entry name" value="NAC_dom_sf"/>
</dbReference>
<feature type="region of interest" description="Disordered" evidence="5">
    <location>
        <begin position="121"/>
        <end position="161"/>
    </location>
</feature>
<dbReference type="AlphaFoldDB" id="A0AA41V6S5"/>
<keyword evidence="2" id="KW-0238">DNA-binding</keyword>
<dbReference type="InterPro" id="IPR003441">
    <property type="entry name" value="NAC-dom"/>
</dbReference>
<dbReference type="GO" id="GO:0003677">
    <property type="term" value="F:DNA binding"/>
    <property type="evidence" value="ECO:0007669"/>
    <property type="project" value="UniProtKB-KW"/>
</dbReference>
<protein>
    <recommendedName>
        <fullName evidence="6">NAC domain-containing protein</fullName>
    </recommendedName>
</protein>
<dbReference type="EMBL" id="JAJJMA010059132">
    <property type="protein sequence ID" value="MCL7026613.1"/>
    <property type="molecule type" value="Genomic_DNA"/>
</dbReference>
<dbReference type="SUPFAM" id="SSF101941">
    <property type="entry name" value="NAC domain"/>
    <property type="match status" value="1"/>
</dbReference>
<evidence type="ECO:0000259" key="6">
    <source>
        <dbReference type="PROSITE" id="PS51005"/>
    </source>
</evidence>
<evidence type="ECO:0000256" key="3">
    <source>
        <dbReference type="ARBA" id="ARBA00023163"/>
    </source>
</evidence>
<dbReference type="Proteomes" id="UP001177140">
    <property type="component" value="Unassembled WGS sequence"/>
</dbReference>
<dbReference type="Gene3D" id="2.170.150.80">
    <property type="entry name" value="NAC domain"/>
    <property type="match status" value="1"/>
</dbReference>
<name>A0AA41V6S5_PAPNU</name>
<reference evidence="7" key="1">
    <citation type="submission" date="2022-03" db="EMBL/GenBank/DDBJ databases">
        <title>A functionally conserved STORR gene fusion in Papaver species that diverged 16.8 million years ago.</title>
        <authorList>
            <person name="Catania T."/>
        </authorList>
    </citation>
    <scope>NUCLEOTIDE SEQUENCE</scope>
    <source>
        <strain evidence="7">S-191538</strain>
    </source>
</reference>
<evidence type="ECO:0000313" key="7">
    <source>
        <dbReference type="EMBL" id="MCL7026613.1"/>
    </source>
</evidence>
<evidence type="ECO:0000256" key="5">
    <source>
        <dbReference type="SAM" id="MobiDB-lite"/>
    </source>
</evidence>
<feature type="region of interest" description="Disordered" evidence="5">
    <location>
        <begin position="195"/>
        <end position="221"/>
    </location>
</feature>
<keyword evidence="8" id="KW-1185">Reference proteome</keyword>
<evidence type="ECO:0000256" key="2">
    <source>
        <dbReference type="ARBA" id="ARBA00023125"/>
    </source>
</evidence>
<evidence type="ECO:0000256" key="1">
    <source>
        <dbReference type="ARBA" id="ARBA00023015"/>
    </source>
</evidence>
<dbReference type="PROSITE" id="PS51005">
    <property type="entry name" value="NAC"/>
    <property type="match status" value="1"/>
</dbReference>
<feature type="compositionally biased region" description="Polar residues" evidence="5">
    <location>
        <begin position="126"/>
        <end position="135"/>
    </location>
</feature>
<gene>
    <name evidence="7" type="ORF">MKW94_010645</name>
</gene>
<proteinExistence type="predicted"/>
<feature type="compositionally biased region" description="Low complexity" evidence="5">
    <location>
        <begin position="136"/>
        <end position="160"/>
    </location>
</feature>
<feature type="domain" description="NAC" evidence="6">
    <location>
        <begin position="1"/>
        <end position="115"/>
    </location>
</feature>
<keyword evidence="1" id="KW-0805">Transcription regulation</keyword>
<sequence length="232" mass="26201">MISQNPSGQETDQVLHFFSTVKKIRSRIQRGSQHGWWKKATTTPPPISIYFPGTEYTIGYKQDFTFAWRDDSVSDEKRRNASASGRWRMTEYSIISSFYQNNNKKEHVLCRIKRIRKGKDVIPQLQPHSVTSPVRSTASSLHEAGSSSSSSALSSSPAPSINEKQLTATKSPGRSPMWSKEFPLAMKLFYYSSNRTPGKKVHSSSPSAHVKQRKNGMTGGLWEQVLQTMKTR</sequence>
<keyword evidence="4" id="KW-0539">Nucleus</keyword>
<comment type="caution">
    <text evidence="7">The sequence shown here is derived from an EMBL/GenBank/DDBJ whole genome shotgun (WGS) entry which is preliminary data.</text>
</comment>